<comment type="cofactor">
    <cofactor evidence="4">
        <name>Zn(2+)</name>
        <dbReference type="ChEBI" id="CHEBI:29105"/>
    </cofactor>
</comment>
<evidence type="ECO:0000256" key="2">
    <source>
        <dbReference type="ARBA" id="ARBA00022833"/>
    </source>
</evidence>
<comment type="caution">
    <text evidence="6">The sequence shown here is derived from an EMBL/GenBank/DDBJ whole genome shotgun (WGS) entry which is preliminary data.</text>
</comment>
<dbReference type="InterPro" id="IPR036291">
    <property type="entry name" value="NAD(P)-bd_dom_sf"/>
</dbReference>
<evidence type="ECO:0000256" key="1">
    <source>
        <dbReference type="ARBA" id="ARBA00022723"/>
    </source>
</evidence>
<organism evidence="6 7">
    <name type="scientific">Enterococcus avium</name>
    <name type="common">Streptococcus avium</name>
    <dbReference type="NCBI Taxonomy" id="33945"/>
    <lineage>
        <taxon>Bacteria</taxon>
        <taxon>Bacillati</taxon>
        <taxon>Bacillota</taxon>
        <taxon>Bacilli</taxon>
        <taxon>Lactobacillales</taxon>
        <taxon>Enterococcaceae</taxon>
        <taxon>Enterococcus</taxon>
    </lineage>
</organism>
<evidence type="ECO:0000313" key="7">
    <source>
        <dbReference type="Proteomes" id="UP000288388"/>
    </source>
</evidence>
<name>A0A437UJH0_ENTAV</name>
<dbReference type="CDD" id="cd08258">
    <property type="entry name" value="Zn_ADH4"/>
    <property type="match status" value="1"/>
</dbReference>
<keyword evidence="1 4" id="KW-0479">Metal-binding</keyword>
<gene>
    <name evidence="6" type="ORF">EK398_02255</name>
</gene>
<dbReference type="SUPFAM" id="SSF51735">
    <property type="entry name" value="NAD(P)-binding Rossmann-fold domains"/>
    <property type="match status" value="1"/>
</dbReference>
<dbReference type="SUPFAM" id="SSF50129">
    <property type="entry name" value="GroES-like"/>
    <property type="match status" value="1"/>
</dbReference>
<feature type="domain" description="Enoyl reductase (ER)" evidence="5">
    <location>
        <begin position="9"/>
        <end position="340"/>
    </location>
</feature>
<dbReference type="PROSITE" id="PS00059">
    <property type="entry name" value="ADH_ZINC"/>
    <property type="match status" value="1"/>
</dbReference>
<reference evidence="6 7" key="1">
    <citation type="submission" date="2018-12" db="EMBL/GenBank/DDBJ databases">
        <title>A novel vanA-carrying plasmid in a clinical isolate of Enterococcus avium.</title>
        <authorList>
            <person name="Bernasconi O.J."/>
            <person name="Luzzaro F."/>
            <person name="Endimiani A."/>
        </authorList>
    </citation>
    <scope>NUCLEOTIDE SEQUENCE [LARGE SCALE GENOMIC DNA]</scope>
    <source>
        <strain evidence="6 7">LC0559/18</strain>
    </source>
</reference>
<dbReference type="RefSeq" id="WP_127978168.1">
    <property type="nucleotide sequence ID" value="NZ_JAEMPA010000324.1"/>
</dbReference>
<dbReference type="GO" id="GO:0008270">
    <property type="term" value="F:zinc ion binding"/>
    <property type="evidence" value="ECO:0007669"/>
    <property type="project" value="InterPro"/>
</dbReference>
<dbReference type="SMART" id="SM00829">
    <property type="entry name" value="PKS_ER"/>
    <property type="match status" value="1"/>
</dbReference>
<keyword evidence="2 4" id="KW-0862">Zinc</keyword>
<dbReference type="AlphaFoldDB" id="A0A437UJH0"/>
<accession>A0A437UJH0</accession>
<dbReference type="PANTHER" id="PTHR43401:SF2">
    <property type="entry name" value="L-THREONINE 3-DEHYDROGENASE"/>
    <property type="match status" value="1"/>
</dbReference>
<sequence>MKALRKLSAGFGNVELCDVEAPSIKDDEIIIKVIYSGICGSDIHALKGEYNKKIPLTLGHEFSGIVYKKGDKVTNFSIGDRIVSETTYEVCEICPYCLKKEFNLCSHRKGLGTQVDGSFATLVSAKANRCHHLPDSLPNEVAALLEPLACCIHAAMEKTTIKAGEKIAVFGPGPIGVLLALVVKSLGSEVTLIGITKDASRLAKAQELGIEHVIDSQTTELKALIKEATNDLGFDQVFECSGSPQALQQALELVKKKGTVIQEGLFAKNPVPIDMGLLLNKEIQLIGSRTQKPSSWYKSLEWLETSNVDLTPMITKILPLSQWERAFELAMNGEELKVLLKPE</sequence>
<evidence type="ECO:0000259" key="5">
    <source>
        <dbReference type="SMART" id="SM00829"/>
    </source>
</evidence>
<dbReference type="Pfam" id="PF08240">
    <property type="entry name" value="ADH_N"/>
    <property type="match status" value="1"/>
</dbReference>
<proteinExistence type="inferred from homology"/>
<dbReference type="InterPro" id="IPR013149">
    <property type="entry name" value="ADH-like_C"/>
</dbReference>
<protein>
    <submittedName>
        <fullName evidence="6">Sorbitol dehydrogenase</fullName>
    </submittedName>
</protein>
<dbReference type="InterPro" id="IPR011032">
    <property type="entry name" value="GroES-like_sf"/>
</dbReference>
<comment type="similarity">
    <text evidence="4">Belongs to the zinc-containing alcohol dehydrogenase family.</text>
</comment>
<dbReference type="PANTHER" id="PTHR43401">
    <property type="entry name" value="L-THREONINE 3-DEHYDROGENASE"/>
    <property type="match status" value="1"/>
</dbReference>
<dbReference type="InterPro" id="IPR013154">
    <property type="entry name" value="ADH-like_N"/>
</dbReference>
<keyword evidence="3" id="KW-0560">Oxidoreductase</keyword>
<dbReference type="InterPro" id="IPR050129">
    <property type="entry name" value="Zn_alcohol_dh"/>
</dbReference>
<dbReference type="InterPro" id="IPR002328">
    <property type="entry name" value="ADH_Zn_CS"/>
</dbReference>
<dbReference type="GO" id="GO:0016491">
    <property type="term" value="F:oxidoreductase activity"/>
    <property type="evidence" value="ECO:0007669"/>
    <property type="project" value="UniProtKB-KW"/>
</dbReference>
<evidence type="ECO:0000256" key="4">
    <source>
        <dbReference type="RuleBase" id="RU361277"/>
    </source>
</evidence>
<dbReference type="Pfam" id="PF00107">
    <property type="entry name" value="ADH_zinc_N"/>
    <property type="match status" value="1"/>
</dbReference>
<dbReference type="EMBL" id="RYZS01000001">
    <property type="protein sequence ID" value="RVU93780.1"/>
    <property type="molecule type" value="Genomic_DNA"/>
</dbReference>
<dbReference type="InterPro" id="IPR020843">
    <property type="entry name" value="ER"/>
</dbReference>
<dbReference type="Gene3D" id="3.90.180.10">
    <property type="entry name" value="Medium-chain alcohol dehydrogenases, catalytic domain"/>
    <property type="match status" value="1"/>
</dbReference>
<dbReference type="Proteomes" id="UP000288388">
    <property type="component" value="Unassembled WGS sequence"/>
</dbReference>
<evidence type="ECO:0000313" key="6">
    <source>
        <dbReference type="EMBL" id="RVU93780.1"/>
    </source>
</evidence>
<dbReference type="Gene3D" id="3.40.50.720">
    <property type="entry name" value="NAD(P)-binding Rossmann-like Domain"/>
    <property type="match status" value="1"/>
</dbReference>
<evidence type="ECO:0000256" key="3">
    <source>
        <dbReference type="ARBA" id="ARBA00023002"/>
    </source>
</evidence>